<keyword evidence="4" id="KW-1185">Reference proteome</keyword>
<reference evidence="2" key="3">
    <citation type="submission" date="2011-03" db="EMBL/GenBank/DDBJ databases">
        <title>Annotation of Magnaporthe poae ATCC 64411.</title>
        <authorList>
            <person name="Ma L.-J."/>
            <person name="Dead R."/>
            <person name="Young S.K."/>
            <person name="Zeng Q."/>
            <person name="Gargeya S."/>
            <person name="Fitzgerald M."/>
            <person name="Haas B."/>
            <person name="Abouelleil A."/>
            <person name="Alvarado L."/>
            <person name="Arachchi H.M."/>
            <person name="Berlin A."/>
            <person name="Brown A."/>
            <person name="Chapman S.B."/>
            <person name="Chen Z."/>
            <person name="Dunbar C."/>
            <person name="Freedman E."/>
            <person name="Gearin G."/>
            <person name="Gellesch M."/>
            <person name="Goldberg J."/>
            <person name="Griggs A."/>
            <person name="Gujja S."/>
            <person name="Heiman D."/>
            <person name="Howarth C."/>
            <person name="Larson L."/>
            <person name="Lui A."/>
            <person name="MacDonald P.J.P."/>
            <person name="Mehta T."/>
            <person name="Montmayeur A."/>
            <person name="Murphy C."/>
            <person name="Neiman D."/>
            <person name="Pearson M."/>
            <person name="Priest M."/>
            <person name="Roberts A."/>
            <person name="Saif S."/>
            <person name="Shea T."/>
            <person name="Shenoy N."/>
            <person name="Sisk P."/>
            <person name="Stolte C."/>
            <person name="Sykes S."/>
            <person name="Yandava C."/>
            <person name="Wortman J."/>
            <person name="Nusbaum C."/>
            <person name="Birren B."/>
        </authorList>
    </citation>
    <scope>NUCLEOTIDE SEQUENCE</scope>
    <source>
        <strain evidence="2">ATCC 64411</strain>
    </source>
</reference>
<proteinExistence type="predicted"/>
<keyword evidence="1" id="KW-0732">Signal</keyword>
<dbReference type="EMBL" id="ADBL01000987">
    <property type="status" value="NOT_ANNOTATED_CDS"/>
    <property type="molecule type" value="Genomic_DNA"/>
</dbReference>
<accession>A0A0C4DW04</accession>
<organism evidence="3 4">
    <name type="scientific">Magnaporthiopsis poae (strain ATCC 64411 / 73-15)</name>
    <name type="common">Kentucky bluegrass fungus</name>
    <name type="synonym">Magnaporthe poae</name>
    <dbReference type="NCBI Taxonomy" id="644358"/>
    <lineage>
        <taxon>Eukaryota</taxon>
        <taxon>Fungi</taxon>
        <taxon>Dikarya</taxon>
        <taxon>Ascomycota</taxon>
        <taxon>Pezizomycotina</taxon>
        <taxon>Sordariomycetes</taxon>
        <taxon>Sordariomycetidae</taxon>
        <taxon>Magnaporthales</taxon>
        <taxon>Magnaporthaceae</taxon>
        <taxon>Magnaporthiopsis</taxon>
    </lineage>
</organism>
<feature type="chain" id="PRO_5009385365" description="Secreted protein" evidence="1">
    <location>
        <begin position="33"/>
        <end position="115"/>
    </location>
</feature>
<dbReference type="VEuPathDB" id="FungiDB:MAPG_04172"/>
<dbReference type="EMBL" id="GL876968">
    <property type="protein sequence ID" value="KLU85141.1"/>
    <property type="molecule type" value="Genomic_DNA"/>
</dbReference>
<sequence>MSSPQAWRMCRVSCQMGIVFLFILLQTSPACCKRHRGMQSPGRGGRSTTCESPADWVWVPRCVTGAIVRRHDGTGLAVQCRTRLDWYHIFFPLPDDTQPAYQNTSPSSMLGPVRR</sequence>
<evidence type="ECO:0000256" key="1">
    <source>
        <dbReference type="SAM" id="SignalP"/>
    </source>
</evidence>
<protein>
    <recommendedName>
        <fullName evidence="5">Secreted protein</fullName>
    </recommendedName>
</protein>
<reference evidence="4" key="2">
    <citation type="submission" date="2010-05" db="EMBL/GenBank/DDBJ databases">
        <title>The genome sequence of Magnaporthe poae strain ATCC 64411.</title>
        <authorList>
            <person name="Ma L.-J."/>
            <person name="Dead R."/>
            <person name="Young S."/>
            <person name="Zeng Q."/>
            <person name="Koehrsen M."/>
            <person name="Alvarado L."/>
            <person name="Berlin A."/>
            <person name="Chapman S.B."/>
            <person name="Chen Z."/>
            <person name="Freedman E."/>
            <person name="Gellesch M."/>
            <person name="Goldberg J."/>
            <person name="Griggs A."/>
            <person name="Gujja S."/>
            <person name="Heilman E.R."/>
            <person name="Heiman D."/>
            <person name="Hepburn T."/>
            <person name="Howarth C."/>
            <person name="Jen D."/>
            <person name="Larson L."/>
            <person name="Mehta T."/>
            <person name="Neiman D."/>
            <person name="Pearson M."/>
            <person name="Roberts A."/>
            <person name="Saif S."/>
            <person name="Shea T."/>
            <person name="Shenoy N."/>
            <person name="Sisk P."/>
            <person name="Stolte C."/>
            <person name="Sykes S."/>
            <person name="Walk T."/>
            <person name="White J."/>
            <person name="Yandava C."/>
            <person name="Haas B."/>
            <person name="Nusbaum C."/>
            <person name="Birren B."/>
        </authorList>
    </citation>
    <scope>NUCLEOTIDE SEQUENCE [LARGE SCALE GENOMIC DNA]</scope>
    <source>
        <strain evidence="4">ATCC 64411 / 73-15</strain>
    </source>
</reference>
<gene>
    <name evidence="2" type="ORF">MAPG_04172</name>
</gene>
<reference evidence="2" key="1">
    <citation type="submission" date="2010-05" db="EMBL/GenBank/DDBJ databases">
        <title>The Genome Sequence of Magnaporthe poae strain ATCC 64411.</title>
        <authorList>
            <consortium name="The Broad Institute Genome Sequencing Platform"/>
            <consortium name="Broad Institute Genome Sequencing Center for Infectious Disease"/>
            <person name="Ma L.-J."/>
            <person name="Dead R."/>
            <person name="Young S."/>
            <person name="Zeng Q."/>
            <person name="Koehrsen M."/>
            <person name="Alvarado L."/>
            <person name="Berlin A."/>
            <person name="Chapman S.B."/>
            <person name="Chen Z."/>
            <person name="Freedman E."/>
            <person name="Gellesch M."/>
            <person name="Goldberg J."/>
            <person name="Griggs A."/>
            <person name="Gujja S."/>
            <person name="Heilman E.R."/>
            <person name="Heiman D."/>
            <person name="Hepburn T."/>
            <person name="Howarth C."/>
            <person name="Jen D."/>
            <person name="Larson L."/>
            <person name="Mehta T."/>
            <person name="Neiman D."/>
            <person name="Pearson M."/>
            <person name="Roberts A."/>
            <person name="Saif S."/>
            <person name="Shea T."/>
            <person name="Shenoy N."/>
            <person name="Sisk P."/>
            <person name="Stolte C."/>
            <person name="Sykes S."/>
            <person name="Walk T."/>
            <person name="White J."/>
            <person name="Yandava C."/>
            <person name="Haas B."/>
            <person name="Nusbaum C."/>
            <person name="Birren B."/>
        </authorList>
    </citation>
    <scope>NUCLEOTIDE SEQUENCE</scope>
    <source>
        <strain evidence="2">ATCC 64411</strain>
    </source>
</reference>
<reference evidence="3" key="4">
    <citation type="journal article" date="2015" name="G3 (Bethesda)">
        <title>Genome sequences of three phytopathogenic species of the Magnaporthaceae family of fungi.</title>
        <authorList>
            <person name="Okagaki L.H."/>
            <person name="Nunes C.C."/>
            <person name="Sailsbery J."/>
            <person name="Clay B."/>
            <person name="Brown D."/>
            <person name="John T."/>
            <person name="Oh Y."/>
            <person name="Young N."/>
            <person name="Fitzgerald M."/>
            <person name="Haas B.J."/>
            <person name="Zeng Q."/>
            <person name="Young S."/>
            <person name="Adiconis X."/>
            <person name="Fan L."/>
            <person name="Levin J.Z."/>
            <person name="Mitchell T.K."/>
            <person name="Okubara P.A."/>
            <person name="Farman M.L."/>
            <person name="Kohn L.M."/>
            <person name="Birren B."/>
            <person name="Ma L.-J."/>
            <person name="Dean R.A."/>
        </authorList>
    </citation>
    <scope>NUCLEOTIDE SEQUENCE</scope>
    <source>
        <strain evidence="3">ATCC 64411 / 73-15</strain>
    </source>
</reference>
<reference evidence="3" key="5">
    <citation type="submission" date="2015-06" db="UniProtKB">
        <authorList>
            <consortium name="EnsemblFungi"/>
        </authorList>
    </citation>
    <scope>IDENTIFICATION</scope>
    <source>
        <strain evidence="3">ATCC 64411</strain>
    </source>
</reference>
<dbReference type="Proteomes" id="UP000011715">
    <property type="component" value="Unassembled WGS sequence"/>
</dbReference>
<evidence type="ECO:0000313" key="2">
    <source>
        <dbReference type="EMBL" id="KLU85141.1"/>
    </source>
</evidence>
<evidence type="ECO:0000313" key="4">
    <source>
        <dbReference type="Proteomes" id="UP000011715"/>
    </source>
</evidence>
<feature type="signal peptide" evidence="1">
    <location>
        <begin position="1"/>
        <end position="32"/>
    </location>
</feature>
<dbReference type="EnsemblFungi" id="MAPG_04172T0">
    <property type="protein sequence ID" value="MAPG_04172T0"/>
    <property type="gene ID" value="MAPG_04172"/>
</dbReference>
<name>A0A0C4DW04_MAGP6</name>
<evidence type="ECO:0000313" key="3">
    <source>
        <dbReference type="EnsemblFungi" id="MAPG_04172T0"/>
    </source>
</evidence>
<dbReference type="AlphaFoldDB" id="A0A0C4DW04"/>
<evidence type="ECO:0008006" key="5">
    <source>
        <dbReference type="Google" id="ProtNLM"/>
    </source>
</evidence>